<evidence type="ECO:0000313" key="10">
    <source>
        <dbReference type="Proteomes" id="UP000614350"/>
    </source>
</evidence>
<feature type="transmembrane region" description="Helical" evidence="7">
    <location>
        <begin position="401"/>
        <end position="419"/>
    </location>
</feature>
<feature type="transmembrane region" description="Helical" evidence="7">
    <location>
        <begin position="204"/>
        <end position="222"/>
    </location>
</feature>
<keyword evidence="10" id="KW-1185">Reference proteome</keyword>
<gene>
    <name evidence="9" type="ORF">HZH66_000072</name>
</gene>
<dbReference type="Pfam" id="PF07690">
    <property type="entry name" value="MFS_1"/>
    <property type="match status" value="1"/>
</dbReference>
<dbReference type="InterPro" id="IPR011701">
    <property type="entry name" value="MFS"/>
</dbReference>
<feature type="transmembrane region" description="Helical" evidence="7">
    <location>
        <begin position="228"/>
        <end position="248"/>
    </location>
</feature>
<feature type="transmembrane region" description="Helical" evidence="7">
    <location>
        <begin position="293"/>
        <end position="314"/>
    </location>
</feature>
<feature type="transmembrane region" description="Helical" evidence="7">
    <location>
        <begin position="490"/>
        <end position="513"/>
    </location>
</feature>
<evidence type="ECO:0000259" key="8">
    <source>
        <dbReference type="PROSITE" id="PS50850"/>
    </source>
</evidence>
<protein>
    <recommendedName>
        <fullName evidence="8">Major facilitator superfamily (MFS) profile domain-containing protein</fullName>
    </recommendedName>
</protein>
<evidence type="ECO:0000256" key="3">
    <source>
        <dbReference type="ARBA" id="ARBA00022692"/>
    </source>
</evidence>
<organism evidence="9 10">
    <name type="scientific">Vespula vulgaris</name>
    <name type="common">Yellow jacket</name>
    <name type="synonym">Wasp</name>
    <dbReference type="NCBI Taxonomy" id="7454"/>
    <lineage>
        <taxon>Eukaryota</taxon>
        <taxon>Metazoa</taxon>
        <taxon>Ecdysozoa</taxon>
        <taxon>Arthropoda</taxon>
        <taxon>Hexapoda</taxon>
        <taxon>Insecta</taxon>
        <taxon>Pterygota</taxon>
        <taxon>Neoptera</taxon>
        <taxon>Endopterygota</taxon>
        <taxon>Hymenoptera</taxon>
        <taxon>Apocrita</taxon>
        <taxon>Aculeata</taxon>
        <taxon>Vespoidea</taxon>
        <taxon>Vespidae</taxon>
        <taxon>Vespinae</taxon>
        <taxon>Vespula</taxon>
    </lineage>
</organism>
<reference evidence="9" key="1">
    <citation type="journal article" date="2020" name="G3 (Bethesda)">
        <title>High-Quality Assemblies for Three Invasive Social Wasps from the &lt;i&gt;Vespula&lt;/i&gt; Genus.</title>
        <authorList>
            <person name="Harrop T.W.R."/>
            <person name="Guhlin J."/>
            <person name="McLaughlin G.M."/>
            <person name="Permina E."/>
            <person name="Stockwell P."/>
            <person name="Gilligan J."/>
            <person name="Le Lec M.F."/>
            <person name="Gruber M.A.M."/>
            <person name="Quinn O."/>
            <person name="Lovegrove M."/>
            <person name="Duncan E.J."/>
            <person name="Remnant E.J."/>
            <person name="Van Eeckhoven J."/>
            <person name="Graham B."/>
            <person name="Knapp R.A."/>
            <person name="Langford K.W."/>
            <person name="Kronenberg Z."/>
            <person name="Press M.O."/>
            <person name="Eacker S.M."/>
            <person name="Wilson-Rankin E.E."/>
            <person name="Purcell J."/>
            <person name="Lester P.J."/>
            <person name="Dearden P.K."/>
        </authorList>
    </citation>
    <scope>NUCLEOTIDE SEQUENCE</scope>
    <source>
        <strain evidence="9">Marl-1</strain>
    </source>
</reference>
<dbReference type="Gene3D" id="1.20.1250.20">
    <property type="entry name" value="MFS general substrate transporter like domains"/>
    <property type="match status" value="2"/>
</dbReference>
<dbReference type="GO" id="GO:0006820">
    <property type="term" value="P:monoatomic anion transport"/>
    <property type="evidence" value="ECO:0007669"/>
    <property type="project" value="TreeGrafter"/>
</dbReference>
<dbReference type="InterPro" id="IPR050382">
    <property type="entry name" value="MFS_Na/Anion_cotransporter"/>
</dbReference>
<evidence type="ECO:0000256" key="2">
    <source>
        <dbReference type="ARBA" id="ARBA00022448"/>
    </source>
</evidence>
<accession>A0A834KSL3</accession>
<evidence type="ECO:0000256" key="5">
    <source>
        <dbReference type="ARBA" id="ARBA00022989"/>
    </source>
</evidence>
<dbReference type="InterPro" id="IPR020846">
    <property type="entry name" value="MFS_dom"/>
</dbReference>
<dbReference type="AlphaFoldDB" id="A0A834KSL3"/>
<feature type="transmembrane region" description="Helical" evidence="7">
    <location>
        <begin position="80"/>
        <end position="104"/>
    </location>
</feature>
<dbReference type="Proteomes" id="UP000614350">
    <property type="component" value="Unassembled WGS sequence"/>
</dbReference>
<dbReference type="EMBL" id="JACSEA010000001">
    <property type="protein sequence ID" value="KAF7411176.1"/>
    <property type="molecule type" value="Genomic_DNA"/>
</dbReference>
<feature type="transmembrane region" description="Helical" evidence="7">
    <location>
        <begin position="525"/>
        <end position="544"/>
    </location>
</feature>
<keyword evidence="5 7" id="KW-1133">Transmembrane helix</keyword>
<evidence type="ECO:0000313" key="9">
    <source>
        <dbReference type="EMBL" id="KAF7411176.1"/>
    </source>
</evidence>
<evidence type="ECO:0000256" key="7">
    <source>
        <dbReference type="SAM" id="Phobius"/>
    </source>
</evidence>
<feature type="transmembrane region" description="Helical" evidence="7">
    <location>
        <begin position="431"/>
        <end position="451"/>
    </location>
</feature>
<comment type="caution">
    <text evidence="9">The sequence shown here is derived from an EMBL/GenBank/DDBJ whole genome shotgun (WGS) entry which is preliminary data.</text>
</comment>
<feature type="transmembrane region" description="Helical" evidence="7">
    <location>
        <begin position="269"/>
        <end position="287"/>
    </location>
</feature>
<feature type="transmembrane region" description="Helical" evidence="7">
    <location>
        <begin position="351"/>
        <end position="374"/>
    </location>
</feature>
<name>A0A834KSL3_VESVU</name>
<dbReference type="GO" id="GO:0015293">
    <property type="term" value="F:symporter activity"/>
    <property type="evidence" value="ECO:0007669"/>
    <property type="project" value="UniProtKB-KW"/>
</dbReference>
<keyword evidence="2" id="KW-0813">Transport</keyword>
<dbReference type="GO" id="GO:0016020">
    <property type="term" value="C:membrane"/>
    <property type="evidence" value="ECO:0007669"/>
    <property type="project" value="UniProtKB-SubCell"/>
</dbReference>
<evidence type="ECO:0000256" key="4">
    <source>
        <dbReference type="ARBA" id="ARBA00022847"/>
    </source>
</evidence>
<dbReference type="PROSITE" id="PS50850">
    <property type="entry name" value="MFS"/>
    <property type="match status" value="1"/>
</dbReference>
<feature type="transmembrane region" description="Helical" evidence="7">
    <location>
        <begin position="457"/>
        <end position="478"/>
    </location>
</feature>
<proteinExistence type="predicted"/>
<sequence length="585" mass="65334">MINRKRLLPVDSNDESLKITDAFPSIATDYTVITRRKKRTMACDRSIMVKSFTFEKYFSPMINNSQLIVGFSDRLSCLQVLNIMVILGFMLNYMLRVNLTIAIVSMVMPSNKHSHSNNSHEIIPIDNSSLMIETAKTTMLTGNEPINESTFTSTSTTRHEELEQTRYPWNEYEVNLILGSFYWGYICTEIPGGRLAEIVGTKRVFGYSMLVSSGITLLTPLFAKFGYVAVAVLRIALGFMLGATWPAIQPMTARWIPPTERSKFVSNMMASSLGAAITLPICGFLIASLGWESVFYVTGIVGLTWSIAWFYFIYDSPSQHPRISTEERNYIEESIGTTSSTKHFPVPWKSIFTSLPVWAILITHGCSVFGYFTVVNQLPTYMKYILNFNIKENGMLSSLPYLGKYIFALTTSTLADYLRRTNKLSVTAIRKIFTTFAVMSPGLLMIVQAYLGRDPTMSVAIFTVALTINGGVTAGYLGNGLDIAPNFSGTIFGIANTVSSFGGFLSSFMVGSITYQNQTYERWRIIFWILAATYCIGALAFAFLGTGKLQKWNFPEVNGFGKKTKNLENDADAENREPLTNKSLS</sequence>
<dbReference type="CDD" id="cd17318">
    <property type="entry name" value="MFS_SLC17"/>
    <property type="match status" value="1"/>
</dbReference>
<dbReference type="PANTHER" id="PTHR11662">
    <property type="entry name" value="SOLUTE CARRIER FAMILY 17"/>
    <property type="match status" value="1"/>
</dbReference>
<evidence type="ECO:0000256" key="1">
    <source>
        <dbReference type="ARBA" id="ARBA00004141"/>
    </source>
</evidence>
<evidence type="ECO:0000256" key="6">
    <source>
        <dbReference type="ARBA" id="ARBA00023136"/>
    </source>
</evidence>
<comment type="subcellular location">
    <subcellularLocation>
        <location evidence="1">Membrane</location>
        <topology evidence="1">Multi-pass membrane protein</topology>
    </subcellularLocation>
</comment>
<keyword evidence="4" id="KW-0769">Symport</keyword>
<keyword evidence="6 7" id="KW-0472">Membrane</keyword>
<dbReference type="FunFam" id="1.20.1250.20:FF:000003">
    <property type="entry name" value="Solute carrier family 17 member 3"/>
    <property type="match status" value="1"/>
</dbReference>
<dbReference type="PANTHER" id="PTHR11662:SF411">
    <property type="entry name" value="GH05102P"/>
    <property type="match status" value="1"/>
</dbReference>
<feature type="domain" description="Major facilitator superfamily (MFS) profile" evidence="8">
    <location>
        <begin position="122"/>
        <end position="549"/>
    </location>
</feature>
<dbReference type="InterPro" id="IPR036259">
    <property type="entry name" value="MFS_trans_sf"/>
</dbReference>
<dbReference type="SUPFAM" id="SSF103473">
    <property type="entry name" value="MFS general substrate transporter"/>
    <property type="match status" value="1"/>
</dbReference>
<keyword evidence="3 7" id="KW-0812">Transmembrane</keyword>